<dbReference type="Pfam" id="PF26168">
    <property type="entry name" value="Glyco_transf_N"/>
    <property type="match status" value="1"/>
</dbReference>
<dbReference type="HOGENOM" id="CLU_001724_6_2_1"/>
<evidence type="ECO:0000256" key="1">
    <source>
        <dbReference type="ARBA" id="ARBA00009995"/>
    </source>
</evidence>
<dbReference type="eggNOG" id="KOG1192">
    <property type="taxonomic scope" value="Eukaryota"/>
</dbReference>
<comment type="similarity">
    <text evidence="1">Belongs to the UDP-glycosyltransferase family.</text>
</comment>
<accession>W1NYW1</accession>
<feature type="domain" description="Glycosyltransferase N-terminal" evidence="2">
    <location>
        <begin position="13"/>
        <end position="117"/>
    </location>
</feature>
<sequence>MESTRAEKPHALCIPFPIQGHINHMMLLAKLLHSRGFYITFFTTDFNHERVVRLGGAIELNHLEDFKLESISHGLPPDHSRNQDPGSLADITRKYYLNPVRDFVSKLNSSMEVPRITCIISDLDFTQLVAEELGIPFFCMWVTSGAAFWGFLHYP</sequence>
<name>W1NYW1_AMBTC</name>
<dbReference type="Gramene" id="ERM99879">
    <property type="protein sequence ID" value="ERM99879"/>
    <property type="gene ID" value="AMTR_s00110p00026470"/>
</dbReference>
<dbReference type="AlphaFoldDB" id="W1NYW1"/>
<gene>
    <name evidence="3" type="ORF">AMTR_s00110p00026470</name>
</gene>
<organism evidence="3 4">
    <name type="scientific">Amborella trichopoda</name>
    <dbReference type="NCBI Taxonomy" id="13333"/>
    <lineage>
        <taxon>Eukaryota</taxon>
        <taxon>Viridiplantae</taxon>
        <taxon>Streptophyta</taxon>
        <taxon>Embryophyta</taxon>
        <taxon>Tracheophyta</taxon>
        <taxon>Spermatophyta</taxon>
        <taxon>Magnoliopsida</taxon>
        <taxon>Amborellales</taxon>
        <taxon>Amborellaceae</taxon>
        <taxon>Amborella</taxon>
    </lineage>
</organism>
<dbReference type="Proteomes" id="UP000017836">
    <property type="component" value="Unassembled WGS sequence"/>
</dbReference>
<evidence type="ECO:0000313" key="3">
    <source>
        <dbReference type="EMBL" id="ERM99879.1"/>
    </source>
</evidence>
<dbReference type="SUPFAM" id="SSF53756">
    <property type="entry name" value="UDP-Glycosyltransferase/glycogen phosphorylase"/>
    <property type="match status" value="1"/>
</dbReference>
<dbReference type="PANTHER" id="PTHR11926">
    <property type="entry name" value="GLUCOSYL/GLUCURONOSYL TRANSFERASES"/>
    <property type="match status" value="1"/>
</dbReference>
<dbReference type="Gene3D" id="3.40.50.2000">
    <property type="entry name" value="Glycogen Phosphorylase B"/>
    <property type="match status" value="1"/>
</dbReference>
<reference evidence="4" key="1">
    <citation type="journal article" date="2013" name="Science">
        <title>The Amborella genome and the evolution of flowering plants.</title>
        <authorList>
            <consortium name="Amborella Genome Project"/>
        </authorList>
    </citation>
    <scope>NUCLEOTIDE SEQUENCE [LARGE SCALE GENOMIC DNA]</scope>
</reference>
<proteinExistence type="inferred from homology"/>
<protein>
    <recommendedName>
        <fullName evidence="2">Glycosyltransferase N-terminal domain-containing protein</fullName>
    </recommendedName>
</protein>
<dbReference type="PANTHER" id="PTHR11926:SF774">
    <property type="entry name" value="UDP-GLYCOSYLTRANSFERASE 85A1-RELATED"/>
    <property type="match status" value="1"/>
</dbReference>
<evidence type="ECO:0000259" key="2">
    <source>
        <dbReference type="Pfam" id="PF26168"/>
    </source>
</evidence>
<dbReference type="InterPro" id="IPR058980">
    <property type="entry name" value="Glyco_transf_N"/>
</dbReference>
<evidence type="ECO:0000313" key="4">
    <source>
        <dbReference type="Proteomes" id="UP000017836"/>
    </source>
</evidence>
<dbReference type="EMBL" id="KI394965">
    <property type="protein sequence ID" value="ERM99879.1"/>
    <property type="molecule type" value="Genomic_DNA"/>
</dbReference>
<keyword evidence="4" id="KW-1185">Reference proteome</keyword>
<dbReference type="OMA" id="PRITCII"/>